<organism evidence="2 3">
    <name type="scientific">Blumeria hordei</name>
    <name type="common">Barley powdery mildew</name>
    <name type="synonym">Blumeria graminis f. sp. hordei</name>
    <dbReference type="NCBI Taxonomy" id="2867405"/>
    <lineage>
        <taxon>Eukaryota</taxon>
        <taxon>Fungi</taxon>
        <taxon>Dikarya</taxon>
        <taxon>Ascomycota</taxon>
        <taxon>Pezizomycotina</taxon>
        <taxon>Leotiomycetes</taxon>
        <taxon>Erysiphales</taxon>
        <taxon>Erysiphaceae</taxon>
        <taxon>Blumeria</taxon>
    </lineage>
</organism>
<sequence>MLEHYNLSPHLILRLILSQDNEVSGEAGQGISSTTALQQNRPKTEAPIISRDSIEEYEAVIRSKTANDIVEGWVTAYGFLSFTPSLIIQVVNLATTTASSSQLILAKKARAPKNDK</sequence>
<dbReference type="AlphaFoldDB" id="A0A383UGA2"/>
<protein>
    <submittedName>
        <fullName evidence="2">Uncharacterized protein</fullName>
    </submittedName>
</protein>
<dbReference type="VEuPathDB" id="FungiDB:BLGHR1_10069"/>
<proteinExistence type="predicted"/>
<evidence type="ECO:0000313" key="3">
    <source>
        <dbReference type="Proteomes" id="UP000275772"/>
    </source>
</evidence>
<reference evidence="2 3" key="1">
    <citation type="submission" date="2017-11" db="EMBL/GenBank/DDBJ databases">
        <authorList>
            <person name="Kracher B."/>
        </authorList>
    </citation>
    <scope>NUCLEOTIDE SEQUENCE [LARGE SCALE GENOMIC DNA]</scope>
    <source>
        <strain evidence="2 3">RACE1</strain>
    </source>
</reference>
<dbReference type="Proteomes" id="UP000275772">
    <property type="component" value="Unassembled WGS sequence"/>
</dbReference>
<accession>A0A383UGA2</accession>
<name>A0A383UGA2_BLUHO</name>
<evidence type="ECO:0000256" key="1">
    <source>
        <dbReference type="SAM" id="MobiDB-lite"/>
    </source>
</evidence>
<feature type="compositionally biased region" description="Polar residues" evidence="1">
    <location>
        <begin position="30"/>
        <end position="41"/>
    </location>
</feature>
<gene>
    <name evidence="2" type="ORF">BLGHR1_10069</name>
</gene>
<evidence type="ECO:0000313" key="2">
    <source>
        <dbReference type="EMBL" id="SZE99318.1"/>
    </source>
</evidence>
<dbReference type="EMBL" id="UNSH01000001">
    <property type="protein sequence ID" value="SZE99318.1"/>
    <property type="molecule type" value="Genomic_DNA"/>
</dbReference>
<feature type="region of interest" description="Disordered" evidence="1">
    <location>
        <begin position="25"/>
        <end position="45"/>
    </location>
</feature>